<keyword evidence="3" id="KW-1003">Cell membrane</keyword>
<feature type="transmembrane region" description="Helical" evidence="7">
    <location>
        <begin position="130"/>
        <end position="154"/>
    </location>
</feature>
<proteinExistence type="inferred from homology"/>
<comment type="similarity">
    <text evidence="7">Belongs to the binding-protein-dependent transport system permease family.</text>
</comment>
<keyword evidence="6 7" id="KW-0472">Membrane</keyword>
<evidence type="ECO:0000313" key="10">
    <source>
        <dbReference type="Proteomes" id="UP000295008"/>
    </source>
</evidence>
<comment type="caution">
    <text evidence="9">The sequence shown here is derived from an EMBL/GenBank/DDBJ whole genome shotgun (WGS) entry which is preliminary data.</text>
</comment>
<evidence type="ECO:0000256" key="1">
    <source>
        <dbReference type="ARBA" id="ARBA00004651"/>
    </source>
</evidence>
<protein>
    <submittedName>
        <fullName evidence="9">Oligopeptide transport system permease protein</fullName>
    </submittedName>
</protein>
<comment type="subcellular location">
    <subcellularLocation>
        <location evidence="1 7">Cell membrane</location>
        <topology evidence="1 7">Multi-pass membrane protein</topology>
    </subcellularLocation>
</comment>
<evidence type="ECO:0000256" key="3">
    <source>
        <dbReference type="ARBA" id="ARBA00022475"/>
    </source>
</evidence>
<dbReference type="CDD" id="cd06261">
    <property type="entry name" value="TM_PBP2"/>
    <property type="match status" value="1"/>
</dbReference>
<evidence type="ECO:0000313" key="9">
    <source>
        <dbReference type="EMBL" id="TCL68494.1"/>
    </source>
</evidence>
<keyword evidence="5 7" id="KW-1133">Transmembrane helix</keyword>
<evidence type="ECO:0000256" key="7">
    <source>
        <dbReference type="RuleBase" id="RU363032"/>
    </source>
</evidence>
<dbReference type="PANTHER" id="PTHR30465:SF74">
    <property type="entry name" value="OLIGOPEPTIDE TRANSPORT SYSTEM PERMEASE PROTEIN OPPB"/>
    <property type="match status" value="1"/>
</dbReference>
<dbReference type="SUPFAM" id="SSF161098">
    <property type="entry name" value="MetI-like"/>
    <property type="match status" value="1"/>
</dbReference>
<dbReference type="InterPro" id="IPR045621">
    <property type="entry name" value="BPD_transp_1_N"/>
</dbReference>
<feature type="transmembrane region" description="Helical" evidence="7">
    <location>
        <begin position="226"/>
        <end position="252"/>
    </location>
</feature>
<dbReference type="Gene3D" id="1.10.3720.10">
    <property type="entry name" value="MetI-like"/>
    <property type="match status" value="1"/>
</dbReference>
<feature type="transmembrane region" description="Helical" evidence="7">
    <location>
        <begin position="166"/>
        <end position="187"/>
    </location>
</feature>
<keyword evidence="4 7" id="KW-0812">Transmembrane</keyword>
<keyword evidence="10" id="KW-1185">Reference proteome</keyword>
<name>A0A4R1RQB9_HYDET</name>
<dbReference type="InterPro" id="IPR000515">
    <property type="entry name" value="MetI-like"/>
</dbReference>
<accession>A0A4R1RQB9</accession>
<reference evidence="9 10" key="1">
    <citation type="submission" date="2019-03" db="EMBL/GenBank/DDBJ databases">
        <title>Genomic Encyclopedia of Type Strains, Phase IV (KMG-IV): sequencing the most valuable type-strain genomes for metagenomic binning, comparative biology and taxonomic classification.</title>
        <authorList>
            <person name="Goeker M."/>
        </authorList>
    </citation>
    <scope>NUCLEOTIDE SEQUENCE [LARGE SCALE GENOMIC DNA]</scope>
    <source>
        <strain evidence="9 10">LX-B</strain>
    </source>
</reference>
<dbReference type="GO" id="GO:0005886">
    <property type="term" value="C:plasma membrane"/>
    <property type="evidence" value="ECO:0007669"/>
    <property type="project" value="UniProtKB-SubCell"/>
</dbReference>
<organism evidence="9 10">
    <name type="scientific">Hydrogenispora ethanolica</name>
    <dbReference type="NCBI Taxonomy" id="1082276"/>
    <lineage>
        <taxon>Bacteria</taxon>
        <taxon>Bacillati</taxon>
        <taxon>Bacillota</taxon>
        <taxon>Hydrogenispora</taxon>
    </lineage>
</organism>
<dbReference type="InterPro" id="IPR035906">
    <property type="entry name" value="MetI-like_sf"/>
</dbReference>
<dbReference type="Pfam" id="PF00528">
    <property type="entry name" value="BPD_transp_1"/>
    <property type="match status" value="1"/>
</dbReference>
<evidence type="ECO:0000256" key="6">
    <source>
        <dbReference type="ARBA" id="ARBA00023136"/>
    </source>
</evidence>
<dbReference type="RefSeq" id="WP_132014484.1">
    <property type="nucleotide sequence ID" value="NZ_SLUN01000013.1"/>
</dbReference>
<dbReference type="EMBL" id="SLUN01000013">
    <property type="protein sequence ID" value="TCL68494.1"/>
    <property type="molecule type" value="Genomic_DNA"/>
</dbReference>
<dbReference type="Proteomes" id="UP000295008">
    <property type="component" value="Unassembled WGS sequence"/>
</dbReference>
<evidence type="ECO:0000259" key="8">
    <source>
        <dbReference type="PROSITE" id="PS50928"/>
    </source>
</evidence>
<feature type="transmembrane region" description="Helical" evidence="7">
    <location>
        <begin position="94"/>
        <end position="118"/>
    </location>
</feature>
<feature type="domain" description="ABC transmembrane type-1" evidence="8">
    <location>
        <begin position="94"/>
        <end position="295"/>
    </location>
</feature>
<feature type="transmembrane region" description="Helical" evidence="7">
    <location>
        <begin position="272"/>
        <end position="298"/>
    </location>
</feature>
<evidence type="ECO:0000256" key="5">
    <source>
        <dbReference type="ARBA" id="ARBA00022989"/>
    </source>
</evidence>
<sequence length="309" mass="33942">MGKYILGRLGSAIVTLWIVITVTFFLMHAIPGGPFTSEKKLPPEVLENIEARYHLNDPLLKQYGDYLVNILKLDLGPSFKFQGRTVNDLIREGFPVSATIGIFAILLALGIGVPAGIFSALNHNKWQDSMLMLGAIIGVSIPSFVMATLLQFIFSFQLGWFPPALWGMPSQVVLPVVALSVFPMAFVARLTRSSMLEVLAQDYVRTARSKGLSEAMVIVRHVLKNALIPAIAVMGPLTATLLTGTFVIERIFAIPGLGRYYVNSIYNRDYTAILGVTVFYAAFVLLMSLIVDVIYAMIDPRIKLTGKGD</sequence>
<dbReference type="GO" id="GO:0055085">
    <property type="term" value="P:transmembrane transport"/>
    <property type="evidence" value="ECO:0007669"/>
    <property type="project" value="InterPro"/>
</dbReference>
<feature type="transmembrane region" description="Helical" evidence="7">
    <location>
        <begin position="12"/>
        <end position="30"/>
    </location>
</feature>
<dbReference type="Pfam" id="PF19300">
    <property type="entry name" value="BPD_transp_1_N"/>
    <property type="match status" value="1"/>
</dbReference>
<dbReference type="AlphaFoldDB" id="A0A4R1RQB9"/>
<evidence type="ECO:0000256" key="4">
    <source>
        <dbReference type="ARBA" id="ARBA00022692"/>
    </source>
</evidence>
<dbReference type="PANTHER" id="PTHR30465">
    <property type="entry name" value="INNER MEMBRANE ABC TRANSPORTER"/>
    <property type="match status" value="1"/>
</dbReference>
<evidence type="ECO:0000256" key="2">
    <source>
        <dbReference type="ARBA" id="ARBA00022448"/>
    </source>
</evidence>
<gene>
    <name evidence="9" type="ORF">EDC14_101334</name>
</gene>
<keyword evidence="2 7" id="KW-0813">Transport</keyword>
<dbReference type="PROSITE" id="PS50928">
    <property type="entry name" value="ABC_TM1"/>
    <property type="match status" value="1"/>
</dbReference>
<dbReference type="OrthoDB" id="9806409at2"/>